<name>A0A8J2PPE6_9HEXA</name>
<sequence length="374" mass="42066">MRNFQEDYGTIKDMKSFNDLVDYTSPLKPYSGVPGYESIPKCSKGIKMNGTWYSKICKPVNSNTCGNCLKLKQTLKVYYCRQKKRESIIYRLKSTPSSPSQSSTYVKLKKYLAKANHKLKNFNTKLKGEKLALKLMQNNFQNNKLQNILDNIDACTDLHSNTKTVLKESVKVAQAELDKQGAIIFVEMKVRERLSFNAQTMEFDGFIDYGDSDDCIKPQKKGSVLADHALVLLFRPFNAKWPIGSFAAKGATPGDILAKLLIAAIVQFENIGAQVNAVISDAATTNRNVWARLGIHGDVGKPIQNKLIFSKSVADAIQFYRKQGLVGLENSEGTELFTRTINDVFDAHNIRFKGITTDSIEIKVLKETERLFYI</sequence>
<evidence type="ECO:0000259" key="2">
    <source>
        <dbReference type="Pfam" id="PF21788"/>
    </source>
</evidence>
<dbReference type="InterPro" id="IPR048365">
    <property type="entry name" value="TNP-like_RNaseH_N"/>
</dbReference>
<keyword evidence="4" id="KW-1185">Reference proteome</keyword>
<proteinExistence type="predicted"/>
<accession>A0A8J2PPE6</accession>
<dbReference type="OrthoDB" id="6613714at2759"/>
<dbReference type="InterPro" id="IPR048366">
    <property type="entry name" value="TNP-like_GBD"/>
</dbReference>
<dbReference type="EMBL" id="CAJVCH010558961">
    <property type="protein sequence ID" value="CAG7831105.1"/>
    <property type="molecule type" value="Genomic_DNA"/>
</dbReference>
<evidence type="ECO:0008006" key="5">
    <source>
        <dbReference type="Google" id="ProtNLM"/>
    </source>
</evidence>
<reference evidence="3" key="1">
    <citation type="submission" date="2021-06" db="EMBL/GenBank/DDBJ databases">
        <authorList>
            <person name="Hodson N. C."/>
            <person name="Mongue J. A."/>
            <person name="Jaron S. K."/>
        </authorList>
    </citation>
    <scope>NUCLEOTIDE SEQUENCE</scope>
</reference>
<dbReference type="Proteomes" id="UP000708208">
    <property type="component" value="Unassembled WGS sequence"/>
</dbReference>
<evidence type="ECO:0000259" key="1">
    <source>
        <dbReference type="Pfam" id="PF21787"/>
    </source>
</evidence>
<gene>
    <name evidence="3" type="ORF">AFUS01_LOCUS40865</name>
</gene>
<comment type="caution">
    <text evidence="3">The sequence shown here is derived from an EMBL/GenBank/DDBJ whole genome shotgun (WGS) entry which is preliminary data.</text>
</comment>
<protein>
    <recommendedName>
        <fullName evidence="5">Transposase</fullName>
    </recommendedName>
</protein>
<feature type="domain" description="Transposable element P transposase-like RNase H" evidence="1">
    <location>
        <begin position="163"/>
        <end position="294"/>
    </location>
</feature>
<dbReference type="Pfam" id="PF21787">
    <property type="entry name" value="TNP-like_RNaseH_N"/>
    <property type="match status" value="1"/>
</dbReference>
<organism evidence="3 4">
    <name type="scientific">Allacma fusca</name>
    <dbReference type="NCBI Taxonomy" id="39272"/>
    <lineage>
        <taxon>Eukaryota</taxon>
        <taxon>Metazoa</taxon>
        <taxon>Ecdysozoa</taxon>
        <taxon>Arthropoda</taxon>
        <taxon>Hexapoda</taxon>
        <taxon>Collembola</taxon>
        <taxon>Symphypleona</taxon>
        <taxon>Sminthuridae</taxon>
        <taxon>Allacma</taxon>
    </lineage>
</organism>
<evidence type="ECO:0000313" key="3">
    <source>
        <dbReference type="EMBL" id="CAG7831105.1"/>
    </source>
</evidence>
<evidence type="ECO:0000313" key="4">
    <source>
        <dbReference type="Proteomes" id="UP000708208"/>
    </source>
</evidence>
<feature type="domain" description="Transposable element P transposase-like GTP-binding insertion" evidence="2">
    <location>
        <begin position="308"/>
        <end position="351"/>
    </location>
</feature>
<dbReference type="Pfam" id="PF21788">
    <property type="entry name" value="TNP-like_GBD"/>
    <property type="match status" value="1"/>
</dbReference>
<dbReference type="AlphaFoldDB" id="A0A8J2PPE6"/>